<evidence type="ECO:0000256" key="4">
    <source>
        <dbReference type="ARBA" id="ARBA00023098"/>
    </source>
</evidence>
<dbReference type="EMBL" id="LGTL01000001">
    <property type="protein sequence ID" value="KPA86315.1"/>
    <property type="molecule type" value="Genomic_DNA"/>
</dbReference>
<dbReference type="GeneID" id="26900826"/>
<dbReference type="SUPFAM" id="SSF53474">
    <property type="entry name" value="alpha/beta-Hydrolases"/>
    <property type="match status" value="1"/>
</dbReference>
<evidence type="ECO:0000256" key="2">
    <source>
        <dbReference type="ARBA" id="ARBA00022801"/>
    </source>
</evidence>
<comment type="caution">
    <text evidence="5">The sequence shown here is derived from an EMBL/GenBank/DDBJ whole genome shotgun (WGS) entry which is preliminary data.</text>
</comment>
<proteinExistence type="predicted"/>
<gene>
    <name evidence="5" type="ORF">ABB37_00529</name>
</gene>
<keyword evidence="4" id="KW-0443">Lipid metabolism</keyword>
<keyword evidence="6" id="KW-1185">Reference proteome</keyword>
<dbReference type="RefSeq" id="XP_015664753.1">
    <property type="nucleotide sequence ID" value="XM_015796745.1"/>
</dbReference>
<dbReference type="OrthoDB" id="2363873at2759"/>
<evidence type="ECO:0000256" key="3">
    <source>
        <dbReference type="ARBA" id="ARBA00022963"/>
    </source>
</evidence>
<reference evidence="5 6" key="1">
    <citation type="submission" date="2015-07" db="EMBL/GenBank/DDBJ databases">
        <title>High-quality genome of monoxenous trypanosomatid Leptomonas pyrrhocoris.</title>
        <authorList>
            <person name="Flegontov P."/>
            <person name="Butenko A."/>
            <person name="Firsov S."/>
            <person name="Vlcek C."/>
            <person name="Logacheva M.D."/>
            <person name="Field M."/>
            <person name="Filatov D."/>
            <person name="Flegontova O."/>
            <person name="Gerasimov E."/>
            <person name="Jackson A.P."/>
            <person name="Kelly S."/>
            <person name="Opperdoes F."/>
            <person name="O'Reilly A."/>
            <person name="Votypka J."/>
            <person name="Yurchenko V."/>
            <person name="Lukes J."/>
        </authorList>
    </citation>
    <scope>NUCLEOTIDE SEQUENCE [LARGE SCALE GENOMIC DNA]</scope>
    <source>
        <strain evidence="5">H10</strain>
    </source>
</reference>
<dbReference type="Proteomes" id="UP000037923">
    <property type="component" value="Unassembled WGS sequence"/>
</dbReference>
<dbReference type="AlphaFoldDB" id="A0A0N0E0D3"/>
<keyword evidence="3" id="KW-0442">Lipid degradation</keyword>
<dbReference type="GO" id="GO:0016042">
    <property type="term" value="P:lipid catabolic process"/>
    <property type="evidence" value="ECO:0007669"/>
    <property type="project" value="UniProtKB-KW"/>
</dbReference>
<dbReference type="RefSeq" id="XP_015664754.1">
    <property type="nucleotide sequence ID" value="XM_015796746.1"/>
</dbReference>
<dbReference type="InterPro" id="IPR029058">
    <property type="entry name" value="AB_hydrolase_fold"/>
</dbReference>
<dbReference type="EMBL" id="LGTL01000001">
    <property type="protein sequence ID" value="KPA86313.1"/>
    <property type="molecule type" value="Genomic_DNA"/>
</dbReference>
<dbReference type="VEuPathDB" id="TriTrypDB:LpyrH10_01_5290"/>
<keyword evidence="2" id="KW-0378">Hydrolase</keyword>
<dbReference type="Gene3D" id="3.40.50.1820">
    <property type="entry name" value="alpha/beta hydrolase"/>
    <property type="match status" value="1"/>
</dbReference>
<evidence type="ECO:0000313" key="6">
    <source>
        <dbReference type="Proteomes" id="UP000037923"/>
    </source>
</evidence>
<sequence length="392" mass="43670">MGGHYNVGLKELRGDLAARKPPISVFYPTTSAPDPCGVDCIPFHDTQYLRGMARFAGVPFFLLRDLLFNRCCMRADAPPAQLFQEEGMPRPIAVFSHGYAGFPRLYNALLMDMAARGVVVFAVTHMDTSASYCRDAGGSLHIPFIADTKWTTEATEPLLAMRVRETRNTIRGVRTGELLRSLGYTKEVVDRYLAMDQPIHLVGHSFGGATAMVASLEEEKAAKDNKVPSPIASVVAYDPWGVPMKEDMFLRRLIDRKDPCHYTTPTLLFFSEAWIHDKAQCDFFADAHNVITMQEHTEEEAAVIDAANRKLKSQNATWYTRRDVYGTGHLSFTDAVLFSRVVHRKSYMKVAPRASIVGFAHGTVQFMKTIAGPIPFGKDMASDPALTAVFHR</sequence>
<organism evidence="5 6">
    <name type="scientific">Leptomonas pyrrhocoris</name>
    <name type="common">Firebug parasite</name>
    <dbReference type="NCBI Taxonomy" id="157538"/>
    <lineage>
        <taxon>Eukaryota</taxon>
        <taxon>Discoba</taxon>
        <taxon>Euglenozoa</taxon>
        <taxon>Kinetoplastea</taxon>
        <taxon>Metakinetoplastina</taxon>
        <taxon>Trypanosomatida</taxon>
        <taxon>Trypanosomatidae</taxon>
        <taxon>Leishmaniinae</taxon>
        <taxon>Leptomonas</taxon>
    </lineage>
</organism>
<name>A0A0N0E0D3_LEPPY</name>
<dbReference type="EMBL" id="LGTL01000001">
    <property type="protein sequence ID" value="KPA86314.1"/>
    <property type="molecule type" value="Genomic_DNA"/>
</dbReference>
<dbReference type="Pfam" id="PF03403">
    <property type="entry name" value="PAF-AH_p_II"/>
    <property type="match status" value="1"/>
</dbReference>
<evidence type="ECO:0000256" key="1">
    <source>
        <dbReference type="ARBA" id="ARBA00013201"/>
    </source>
</evidence>
<dbReference type="GO" id="GO:0003847">
    <property type="term" value="F:1-alkyl-2-acetylglycerophosphocholine esterase activity"/>
    <property type="evidence" value="ECO:0007669"/>
    <property type="project" value="UniProtKB-EC"/>
</dbReference>
<accession>A0A0N0E0D3</accession>
<protein>
    <recommendedName>
        <fullName evidence="1">1-alkyl-2-acetylglycerophosphocholine esterase</fullName>
        <ecNumber evidence="1">3.1.1.47</ecNumber>
    </recommendedName>
</protein>
<dbReference type="RefSeq" id="XP_015664752.1">
    <property type="nucleotide sequence ID" value="XM_015796744.1"/>
</dbReference>
<evidence type="ECO:0000313" key="5">
    <source>
        <dbReference type="EMBL" id="KPA86315.1"/>
    </source>
</evidence>
<dbReference type="EC" id="3.1.1.47" evidence="1"/>
<dbReference type="PANTHER" id="PTHR10272:SF0">
    <property type="entry name" value="PLATELET-ACTIVATING FACTOR ACETYLHYDROLASE"/>
    <property type="match status" value="1"/>
</dbReference>
<dbReference type="OMA" id="MFYDKLT"/>
<dbReference type="PANTHER" id="PTHR10272">
    <property type="entry name" value="PLATELET-ACTIVATING FACTOR ACETYLHYDROLASE"/>
    <property type="match status" value="1"/>
</dbReference>